<keyword evidence="2" id="KW-0326">Glycosidase</keyword>
<dbReference type="GO" id="GO:0016787">
    <property type="term" value="F:hydrolase activity"/>
    <property type="evidence" value="ECO:0007669"/>
    <property type="project" value="UniProtKB-KW"/>
</dbReference>
<dbReference type="EMBL" id="JBHSNG010000008">
    <property type="protein sequence ID" value="MFC5581352.1"/>
    <property type="molecule type" value="Genomic_DNA"/>
</dbReference>
<dbReference type="SMART" id="SM00636">
    <property type="entry name" value="Glyco_18"/>
    <property type="match status" value="1"/>
</dbReference>
<evidence type="ECO:0000259" key="5">
    <source>
        <dbReference type="PROSITE" id="PS51910"/>
    </source>
</evidence>
<evidence type="ECO:0000313" key="6">
    <source>
        <dbReference type="EMBL" id="MFC5581352.1"/>
    </source>
</evidence>
<keyword evidence="7" id="KW-1185">Reference proteome</keyword>
<evidence type="ECO:0000256" key="4">
    <source>
        <dbReference type="SAM" id="SignalP"/>
    </source>
</evidence>
<dbReference type="PANTHER" id="PTHR46066">
    <property type="entry name" value="CHITINASE DOMAIN-CONTAINING PROTEIN 1 FAMILY MEMBER"/>
    <property type="match status" value="1"/>
</dbReference>
<feature type="signal peptide" evidence="4">
    <location>
        <begin position="1"/>
        <end position="20"/>
    </location>
</feature>
<comment type="caution">
    <text evidence="6">The sequence shown here is derived from an EMBL/GenBank/DDBJ whole genome shotgun (WGS) entry which is preliminary data.</text>
</comment>
<feature type="chain" id="PRO_5047264904" evidence="4">
    <location>
        <begin position="21"/>
        <end position="350"/>
    </location>
</feature>
<dbReference type="Proteomes" id="UP001596111">
    <property type="component" value="Unassembled WGS sequence"/>
</dbReference>
<keyword evidence="3" id="KW-0624">Polysaccharide degradation</keyword>
<dbReference type="InterPro" id="IPR017853">
    <property type="entry name" value="GH"/>
</dbReference>
<name>A0ABW0SWB6_9GAMM</name>
<dbReference type="Pfam" id="PF00704">
    <property type="entry name" value="Glyco_hydro_18"/>
    <property type="match status" value="1"/>
</dbReference>
<dbReference type="InterPro" id="IPR029070">
    <property type="entry name" value="Chitinase_insertion_sf"/>
</dbReference>
<dbReference type="Gene3D" id="3.20.20.80">
    <property type="entry name" value="Glycosidases"/>
    <property type="match status" value="1"/>
</dbReference>
<organism evidence="6 7">
    <name type="scientific">Rhodanobacter terrae</name>
    <dbReference type="NCBI Taxonomy" id="418647"/>
    <lineage>
        <taxon>Bacteria</taxon>
        <taxon>Pseudomonadati</taxon>
        <taxon>Pseudomonadota</taxon>
        <taxon>Gammaproteobacteria</taxon>
        <taxon>Lysobacterales</taxon>
        <taxon>Rhodanobacteraceae</taxon>
        <taxon>Rhodanobacter</taxon>
    </lineage>
</organism>
<dbReference type="SUPFAM" id="SSF51445">
    <property type="entry name" value="(Trans)glycosidases"/>
    <property type="match status" value="1"/>
</dbReference>
<gene>
    <name evidence="6" type="ORF">ACFPPB_09550</name>
</gene>
<evidence type="ECO:0000313" key="7">
    <source>
        <dbReference type="Proteomes" id="UP001596111"/>
    </source>
</evidence>
<dbReference type="InterPro" id="IPR001223">
    <property type="entry name" value="Glyco_hydro18_cat"/>
</dbReference>
<protein>
    <submittedName>
        <fullName evidence="6">Glycosyl hydrolase family 18 protein</fullName>
    </submittedName>
</protein>
<keyword evidence="1 6" id="KW-0378">Hydrolase</keyword>
<dbReference type="InterPro" id="IPR011583">
    <property type="entry name" value="Chitinase_II/V-like_cat"/>
</dbReference>
<accession>A0ABW0SWB6</accession>
<dbReference type="PROSITE" id="PS51910">
    <property type="entry name" value="GH18_2"/>
    <property type="match status" value="1"/>
</dbReference>
<dbReference type="Gene3D" id="3.10.50.10">
    <property type="match status" value="1"/>
</dbReference>
<evidence type="ECO:0000256" key="2">
    <source>
        <dbReference type="ARBA" id="ARBA00023295"/>
    </source>
</evidence>
<sequence length="350" mass="39802">MKRFIWLLLAAMLISGPVFARQPTALFYLISTQKSVNSFVAHVDKIGLLVPTWYGVDDQGLVNGGPNRYVLDIAKQHRLPVMPIISMSAGRKGFHALLHDETAKRQMIDSMLQQAKEHGYSGFQFDFENVSWTDRDAFTLLAKQTAEALHRQGLKLSIAVVPNAPGHAGEGKFSKWMWQYWRGAYDLAALGKVADLLCLMTYDQHTRWTTPGPVDGMPWTLMHLQYALKVVPKEKLSLGIALYGYHWFTGDPVKPDGTEASNISADYIDADESIPLAKEQGASVQWDPVEHESWYYFYRDDMREWVFMPDARSFRDRYALTKQYGLEGFCSWVLGAEDPKVWDELPAAQR</sequence>
<dbReference type="InterPro" id="IPR041704">
    <property type="entry name" value="CFLE_GH18"/>
</dbReference>
<keyword evidence="3" id="KW-0119">Carbohydrate metabolism</keyword>
<proteinExistence type="predicted"/>
<dbReference type="RefSeq" id="WP_377326533.1">
    <property type="nucleotide sequence ID" value="NZ_JBHSNG010000008.1"/>
</dbReference>
<reference evidence="7" key="1">
    <citation type="journal article" date="2019" name="Int. J. Syst. Evol. Microbiol.">
        <title>The Global Catalogue of Microorganisms (GCM) 10K type strain sequencing project: providing services to taxonomists for standard genome sequencing and annotation.</title>
        <authorList>
            <consortium name="The Broad Institute Genomics Platform"/>
            <consortium name="The Broad Institute Genome Sequencing Center for Infectious Disease"/>
            <person name="Wu L."/>
            <person name="Ma J."/>
        </authorList>
    </citation>
    <scope>NUCLEOTIDE SEQUENCE [LARGE SCALE GENOMIC DNA]</scope>
    <source>
        <strain evidence="7">CGMCC 1.13587</strain>
    </source>
</reference>
<evidence type="ECO:0000256" key="1">
    <source>
        <dbReference type="ARBA" id="ARBA00022801"/>
    </source>
</evidence>
<keyword evidence="4" id="KW-0732">Signal</keyword>
<dbReference type="CDD" id="cd02874">
    <property type="entry name" value="GH18_CFLE_spore_hydrolase"/>
    <property type="match status" value="1"/>
</dbReference>
<dbReference type="PANTHER" id="PTHR46066:SF2">
    <property type="entry name" value="CHITINASE DOMAIN-CONTAINING PROTEIN 1"/>
    <property type="match status" value="1"/>
</dbReference>
<evidence type="ECO:0000256" key="3">
    <source>
        <dbReference type="ARBA" id="ARBA00023326"/>
    </source>
</evidence>
<feature type="domain" description="GH18" evidence="5">
    <location>
        <begin position="23"/>
        <end position="350"/>
    </location>
</feature>